<dbReference type="EMBL" id="BTGU01000029">
    <property type="protein sequence ID" value="GMN48928.1"/>
    <property type="molecule type" value="Genomic_DNA"/>
</dbReference>
<gene>
    <name evidence="2" type="ORF">TIFTF001_018107</name>
</gene>
<sequence>MHDILWPVWFTVEREPIVRRSAKAKSENTFAAAILCLGRGASEAADVAVTGVGDRNRRKRSRRRPLRSSHSRAAEEIVVAEQPAKETEVGATMTRRSLGGQRKRRREGNSSGVRTELAPECEETEREERERERKSEGLGL</sequence>
<name>A0AA88AMD4_FICCA</name>
<feature type="compositionally biased region" description="Basic and acidic residues" evidence="1">
    <location>
        <begin position="126"/>
        <end position="140"/>
    </location>
</feature>
<evidence type="ECO:0000313" key="2">
    <source>
        <dbReference type="EMBL" id="GMN48928.1"/>
    </source>
</evidence>
<evidence type="ECO:0000256" key="1">
    <source>
        <dbReference type="SAM" id="MobiDB-lite"/>
    </source>
</evidence>
<dbReference type="AlphaFoldDB" id="A0AA88AMD4"/>
<organism evidence="2 3">
    <name type="scientific">Ficus carica</name>
    <name type="common">Common fig</name>
    <dbReference type="NCBI Taxonomy" id="3494"/>
    <lineage>
        <taxon>Eukaryota</taxon>
        <taxon>Viridiplantae</taxon>
        <taxon>Streptophyta</taxon>
        <taxon>Embryophyta</taxon>
        <taxon>Tracheophyta</taxon>
        <taxon>Spermatophyta</taxon>
        <taxon>Magnoliopsida</taxon>
        <taxon>eudicotyledons</taxon>
        <taxon>Gunneridae</taxon>
        <taxon>Pentapetalae</taxon>
        <taxon>rosids</taxon>
        <taxon>fabids</taxon>
        <taxon>Rosales</taxon>
        <taxon>Moraceae</taxon>
        <taxon>Ficeae</taxon>
        <taxon>Ficus</taxon>
    </lineage>
</organism>
<keyword evidence="3" id="KW-1185">Reference proteome</keyword>
<accession>A0AA88AMD4</accession>
<protein>
    <submittedName>
        <fullName evidence="2">Uncharacterized protein</fullName>
    </submittedName>
</protein>
<feature type="compositionally biased region" description="Basic residues" evidence="1">
    <location>
        <begin position="56"/>
        <end position="70"/>
    </location>
</feature>
<evidence type="ECO:0000313" key="3">
    <source>
        <dbReference type="Proteomes" id="UP001187192"/>
    </source>
</evidence>
<feature type="region of interest" description="Disordered" evidence="1">
    <location>
        <begin position="46"/>
        <end position="140"/>
    </location>
</feature>
<comment type="caution">
    <text evidence="2">The sequence shown here is derived from an EMBL/GenBank/DDBJ whole genome shotgun (WGS) entry which is preliminary data.</text>
</comment>
<dbReference type="Proteomes" id="UP001187192">
    <property type="component" value="Unassembled WGS sequence"/>
</dbReference>
<reference evidence="2" key="1">
    <citation type="submission" date="2023-07" db="EMBL/GenBank/DDBJ databases">
        <title>draft genome sequence of fig (Ficus carica).</title>
        <authorList>
            <person name="Takahashi T."/>
            <person name="Nishimura K."/>
        </authorList>
    </citation>
    <scope>NUCLEOTIDE SEQUENCE</scope>
</reference>
<proteinExistence type="predicted"/>